<evidence type="ECO:0000313" key="4">
    <source>
        <dbReference type="Proteomes" id="UP000051096"/>
    </source>
</evidence>
<feature type="non-terminal residue" evidence="3">
    <location>
        <position position="212"/>
    </location>
</feature>
<dbReference type="InterPro" id="IPR038490">
    <property type="entry name" value="Gingipain_propep_sf"/>
</dbReference>
<comment type="caution">
    <text evidence="3">The sequence shown here is derived from an EMBL/GenBank/DDBJ whole genome shotgun (WGS) entry which is preliminary data.</text>
</comment>
<accession>A0A0S8GJ19</accession>
<evidence type="ECO:0000313" key="3">
    <source>
        <dbReference type="EMBL" id="KPK72324.1"/>
    </source>
</evidence>
<evidence type="ECO:0000259" key="2">
    <source>
        <dbReference type="Pfam" id="PF08126"/>
    </source>
</evidence>
<sequence>MRVITALLAATFCSAEVLAVDVPVPEFSISADKLFARDVTYLDVPGAPRLPYTKVTIALPPAAICESVEFSGEWREFGDCTIRPAEPLLPLMQDTKILSKSMAMYNDVRDSIYSSNELHPQVFGRLIATGSLRKYSLVDVACYHFAYKPRLNLLYYAPMITVTIHYRVPRPESERAQFWAKMADDITADKVAAQMIYNWDDARAWYATDTPH</sequence>
<protein>
    <recommendedName>
        <fullName evidence="2">Gingipain propeptide domain-containing protein</fullName>
    </recommendedName>
</protein>
<proteinExistence type="predicted"/>
<dbReference type="Gene3D" id="2.60.40.3800">
    <property type="match status" value="1"/>
</dbReference>
<dbReference type="Proteomes" id="UP000051096">
    <property type="component" value="Unassembled WGS sequence"/>
</dbReference>
<evidence type="ECO:0000256" key="1">
    <source>
        <dbReference type="SAM" id="SignalP"/>
    </source>
</evidence>
<keyword evidence="1" id="KW-0732">Signal</keyword>
<reference evidence="3 4" key="1">
    <citation type="journal article" date="2015" name="Microbiome">
        <title>Genomic resolution of linkages in carbon, nitrogen, and sulfur cycling among widespread estuary sediment bacteria.</title>
        <authorList>
            <person name="Baker B.J."/>
            <person name="Lazar C.S."/>
            <person name="Teske A.P."/>
            <person name="Dick G.J."/>
        </authorList>
    </citation>
    <scope>NUCLEOTIDE SEQUENCE [LARGE SCALE GENOMIC DNA]</scope>
    <source>
        <strain evidence="3">SM23_60</strain>
    </source>
</reference>
<dbReference type="AlphaFoldDB" id="A0A0S8GJ19"/>
<dbReference type="GO" id="GO:0004197">
    <property type="term" value="F:cysteine-type endopeptidase activity"/>
    <property type="evidence" value="ECO:0007669"/>
    <property type="project" value="InterPro"/>
</dbReference>
<dbReference type="EMBL" id="LJUO01000035">
    <property type="protein sequence ID" value="KPK72324.1"/>
    <property type="molecule type" value="Genomic_DNA"/>
</dbReference>
<name>A0A0S8GJ19_UNCW3</name>
<dbReference type="InterPro" id="IPR012600">
    <property type="entry name" value="Propeptide_C25"/>
</dbReference>
<feature type="signal peptide" evidence="1">
    <location>
        <begin position="1"/>
        <end position="19"/>
    </location>
</feature>
<dbReference type="Pfam" id="PF08126">
    <property type="entry name" value="Propeptide_C25"/>
    <property type="match status" value="1"/>
</dbReference>
<organism evidence="3 4">
    <name type="scientific">candidate division WOR_3 bacterium SM23_60</name>
    <dbReference type="NCBI Taxonomy" id="1703780"/>
    <lineage>
        <taxon>Bacteria</taxon>
        <taxon>Bacteria division WOR-3</taxon>
    </lineage>
</organism>
<feature type="domain" description="Gingipain propeptide" evidence="2">
    <location>
        <begin position="42"/>
        <end position="201"/>
    </location>
</feature>
<gene>
    <name evidence="3" type="ORF">AMJ87_05180</name>
</gene>
<feature type="chain" id="PRO_5006646944" description="Gingipain propeptide domain-containing protein" evidence="1">
    <location>
        <begin position="20"/>
        <end position="212"/>
    </location>
</feature>